<feature type="chain" id="PRO_5025425218" description="PEP-CTERM protein-sorting domain-containing protein" evidence="1">
    <location>
        <begin position="23"/>
        <end position="208"/>
    </location>
</feature>
<name>A0A6C2TYX2_PONDE</name>
<evidence type="ECO:0000313" key="2">
    <source>
        <dbReference type="EMBL" id="VGO12918.1"/>
    </source>
</evidence>
<proteinExistence type="predicted"/>
<dbReference type="AlphaFoldDB" id="A0A6C2TYX2"/>
<organism evidence="2 3">
    <name type="scientific">Pontiella desulfatans</name>
    <dbReference type="NCBI Taxonomy" id="2750659"/>
    <lineage>
        <taxon>Bacteria</taxon>
        <taxon>Pseudomonadati</taxon>
        <taxon>Kiritimatiellota</taxon>
        <taxon>Kiritimatiellia</taxon>
        <taxon>Kiritimatiellales</taxon>
        <taxon>Pontiellaceae</taxon>
        <taxon>Pontiella</taxon>
    </lineage>
</organism>
<sequence>MMHLKKVLTVCCVIGFSSCTFAGIITSTDQADFSLVSESFTYTPNATYANINSLSGNMTLQTAAGVGNPATAEHFYRAFATSVMAGNVYALNNDENFNVLFNSNQSAFAFRFEDNADVSLFTLEFFNGATSVGSTQFYSNLFNTPRFIGFSSDTVFNMVTVRENDGGANSNEYFQFYTAEAIPEPGTIALVGIFGGGLWFVRRYFPSV</sequence>
<protein>
    <recommendedName>
        <fullName evidence="4">PEP-CTERM protein-sorting domain-containing protein</fullName>
    </recommendedName>
</protein>
<dbReference type="Proteomes" id="UP000366872">
    <property type="component" value="Unassembled WGS sequence"/>
</dbReference>
<dbReference type="RefSeq" id="WP_136078542.1">
    <property type="nucleotide sequence ID" value="NZ_CAAHFG010000001.1"/>
</dbReference>
<feature type="signal peptide" evidence="1">
    <location>
        <begin position="1"/>
        <end position="22"/>
    </location>
</feature>
<dbReference type="NCBIfam" id="TIGR02595">
    <property type="entry name" value="PEP_CTERM"/>
    <property type="match status" value="1"/>
</dbReference>
<gene>
    <name evidence="2" type="ORF">PDESU_01472</name>
</gene>
<keyword evidence="3" id="KW-1185">Reference proteome</keyword>
<dbReference type="EMBL" id="CAAHFG010000001">
    <property type="protein sequence ID" value="VGO12918.1"/>
    <property type="molecule type" value="Genomic_DNA"/>
</dbReference>
<evidence type="ECO:0000313" key="3">
    <source>
        <dbReference type="Proteomes" id="UP000366872"/>
    </source>
</evidence>
<evidence type="ECO:0000256" key="1">
    <source>
        <dbReference type="SAM" id="SignalP"/>
    </source>
</evidence>
<dbReference type="PROSITE" id="PS51257">
    <property type="entry name" value="PROKAR_LIPOPROTEIN"/>
    <property type="match status" value="1"/>
</dbReference>
<keyword evidence="1" id="KW-0732">Signal</keyword>
<dbReference type="InterPro" id="IPR013424">
    <property type="entry name" value="Ice-binding_C"/>
</dbReference>
<accession>A0A6C2TYX2</accession>
<evidence type="ECO:0008006" key="4">
    <source>
        <dbReference type="Google" id="ProtNLM"/>
    </source>
</evidence>
<reference evidence="2 3" key="1">
    <citation type="submission" date="2019-04" db="EMBL/GenBank/DDBJ databases">
        <authorList>
            <person name="Van Vliet M D."/>
        </authorList>
    </citation>
    <scope>NUCLEOTIDE SEQUENCE [LARGE SCALE GENOMIC DNA]</scope>
    <source>
        <strain evidence="2 3">F1</strain>
    </source>
</reference>